<organism evidence="2 3">
    <name type="scientific">Ferrithrix thermotolerans DSM 19514</name>
    <dbReference type="NCBI Taxonomy" id="1121881"/>
    <lineage>
        <taxon>Bacteria</taxon>
        <taxon>Bacillati</taxon>
        <taxon>Actinomycetota</taxon>
        <taxon>Acidimicrobiia</taxon>
        <taxon>Acidimicrobiales</taxon>
        <taxon>Acidimicrobiaceae</taxon>
        <taxon>Ferrithrix</taxon>
    </lineage>
</organism>
<protein>
    <submittedName>
        <fullName evidence="2">Uncharacterized protein</fullName>
    </submittedName>
</protein>
<keyword evidence="1" id="KW-0472">Membrane</keyword>
<keyword evidence="1" id="KW-0812">Transmembrane</keyword>
<dbReference type="Proteomes" id="UP000184295">
    <property type="component" value="Unassembled WGS sequence"/>
</dbReference>
<dbReference type="EMBL" id="FQUL01000012">
    <property type="protein sequence ID" value="SHE60115.1"/>
    <property type="molecule type" value="Genomic_DNA"/>
</dbReference>
<evidence type="ECO:0000256" key="1">
    <source>
        <dbReference type="SAM" id="Phobius"/>
    </source>
</evidence>
<reference evidence="3" key="1">
    <citation type="submission" date="2016-11" db="EMBL/GenBank/DDBJ databases">
        <authorList>
            <person name="Varghese N."/>
            <person name="Submissions S."/>
        </authorList>
    </citation>
    <scope>NUCLEOTIDE SEQUENCE [LARGE SCALE GENOMIC DNA]</scope>
    <source>
        <strain evidence="3">DSM 19514</strain>
    </source>
</reference>
<dbReference type="STRING" id="1121881.SAMN02745225_01089"/>
<name>A0A1M4UTV9_9ACTN</name>
<keyword evidence="1" id="KW-1133">Transmembrane helix</keyword>
<evidence type="ECO:0000313" key="2">
    <source>
        <dbReference type="EMBL" id="SHE60115.1"/>
    </source>
</evidence>
<dbReference type="RefSeq" id="WP_143146403.1">
    <property type="nucleotide sequence ID" value="NZ_FQUL01000012.1"/>
</dbReference>
<proteinExistence type="predicted"/>
<keyword evidence="3" id="KW-1185">Reference proteome</keyword>
<gene>
    <name evidence="2" type="ORF">SAMN02745225_01089</name>
</gene>
<evidence type="ECO:0000313" key="3">
    <source>
        <dbReference type="Proteomes" id="UP000184295"/>
    </source>
</evidence>
<sequence length="140" mass="15230">MDSKVPLHQGSRTSKRDSDEGDGILATVISLAVLLICTTLTLSFIDYLYTDLQLQGVADQAVRAATLYLGPSATLTDRTELGASVIYAKERSLATPSWSYSDGTLTLVLRLYLTNPTDEILRRIGFTYVTVHASAVMEPS</sequence>
<feature type="transmembrane region" description="Helical" evidence="1">
    <location>
        <begin position="24"/>
        <end position="45"/>
    </location>
</feature>
<accession>A0A1M4UTV9</accession>
<dbReference type="AlphaFoldDB" id="A0A1M4UTV9"/>